<dbReference type="Proteomes" id="UP000521676">
    <property type="component" value="Unassembled WGS sequence"/>
</dbReference>
<reference evidence="1 3" key="1">
    <citation type="submission" date="2020-06" db="EMBL/GenBank/DDBJ databases">
        <title>Anoxygenic phototrophic Chloroflexota member uses a Type I reaction center.</title>
        <authorList>
            <person name="Tsuji J.M."/>
            <person name="Shaw N.A."/>
            <person name="Nagashima S."/>
            <person name="Venkiteswaran J."/>
            <person name="Schiff S.L."/>
            <person name="Hanada S."/>
            <person name="Tank M."/>
            <person name="Neufeld J.D."/>
        </authorList>
    </citation>
    <scope>NUCLEOTIDE SEQUENCE [LARGE SCALE GENOMIC DNA]</scope>
    <source>
        <strain evidence="1">L227-S17</strain>
    </source>
</reference>
<accession>A0A8T7M941</accession>
<proteinExistence type="predicted"/>
<reference evidence="2" key="2">
    <citation type="journal article" date="2024" name="Nature">
        <title>Anoxygenic phototroph of the Chloroflexota uses a type I reaction centre.</title>
        <authorList>
            <person name="Tsuji J.M."/>
            <person name="Shaw N.A."/>
            <person name="Nagashima S."/>
            <person name="Venkiteswaran J.J."/>
            <person name="Schiff S.L."/>
            <person name="Watanabe T."/>
            <person name="Fukui M."/>
            <person name="Hanada S."/>
            <person name="Tank M."/>
            <person name="Neufeld J.D."/>
        </authorList>
    </citation>
    <scope>NUCLEOTIDE SEQUENCE</scope>
    <source>
        <strain evidence="2">L227-S17</strain>
    </source>
</reference>
<organism evidence="1 3">
    <name type="scientific">Candidatus Chlorohelix allophototropha</name>
    <dbReference type="NCBI Taxonomy" id="3003348"/>
    <lineage>
        <taxon>Bacteria</taxon>
        <taxon>Bacillati</taxon>
        <taxon>Chloroflexota</taxon>
        <taxon>Chloroflexia</taxon>
        <taxon>Candidatus Chloroheliales</taxon>
        <taxon>Candidatus Chloroheliaceae</taxon>
        <taxon>Candidatus Chlorohelix</taxon>
    </lineage>
</organism>
<dbReference type="Proteomes" id="UP001431572">
    <property type="component" value="Chromosome 2"/>
</dbReference>
<gene>
    <name evidence="1" type="ORF">HXX08_22740</name>
    <name evidence="2" type="ORF">OZ401_004233</name>
</gene>
<evidence type="ECO:0000313" key="2">
    <source>
        <dbReference type="EMBL" id="WJW68619.1"/>
    </source>
</evidence>
<dbReference type="AlphaFoldDB" id="A0A8T7M941"/>
<name>A0A8T7M941_9CHLR</name>
<evidence type="ECO:0000313" key="1">
    <source>
        <dbReference type="EMBL" id="NWJ48688.1"/>
    </source>
</evidence>
<dbReference type="EMBL" id="JACATZ010000003">
    <property type="protein sequence ID" value="NWJ48688.1"/>
    <property type="molecule type" value="Genomic_DNA"/>
</dbReference>
<evidence type="ECO:0000313" key="3">
    <source>
        <dbReference type="Proteomes" id="UP000521676"/>
    </source>
</evidence>
<dbReference type="EMBL" id="CP128400">
    <property type="protein sequence ID" value="WJW68619.1"/>
    <property type="molecule type" value="Genomic_DNA"/>
</dbReference>
<dbReference type="RefSeq" id="WP_341470524.1">
    <property type="nucleotide sequence ID" value="NZ_CP128400.1"/>
</dbReference>
<evidence type="ECO:0000313" key="4">
    <source>
        <dbReference type="Proteomes" id="UP001431572"/>
    </source>
</evidence>
<protein>
    <submittedName>
        <fullName evidence="1">Uncharacterized protein</fullName>
    </submittedName>
</protein>
<keyword evidence="4" id="KW-1185">Reference proteome</keyword>
<sequence>MEKLLLQLKLLPQAEKEQWQNVYEKWGYFSLSLQQKNITLLTWQWDLQELANWFRENLSSICNDILEIRGQLPNPSESLAKTLFRFRQIDIEVAGDLGSDSVPIRAYEYEGGDYKMRNSNMIIGRRSSDGSIGWRDDFNGHDFGDGDSLEPHVNVWNDKEQFKTHLFYEKDT</sequence>